<keyword evidence="8" id="KW-1185">Reference proteome</keyword>
<dbReference type="InterPro" id="IPR037196">
    <property type="entry name" value="HSP90_C"/>
</dbReference>
<evidence type="ECO:0000313" key="8">
    <source>
        <dbReference type="Proteomes" id="UP001596425"/>
    </source>
</evidence>
<keyword evidence="5" id="KW-0963">Cytoplasm</keyword>
<dbReference type="PANTHER" id="PTHR11528">
    <property type="entry name" value="HEAT SHOCK PROTEIN 90 FAMILY MEMBER"/>
    <property type="match status" value="1"/>
</dbReference>
<dbReference type="InterPro" id="IPR020575">
    <property type="entry name" value="Hsp90_N"/>
</dbReference>
<comment type="function">
    <text evidence="5">Molecular chaperone. Has ATPase activity.</text>
</comment>
<organism evidence="7 8">
    <name type="scientific">Microbulbifer taiwanensis</name>
    <dbReference type="NCBI Taxonomy" id="986746"/>
    <lineage>
        <taxon>Bacteria</taxon>
        <taxon>Pseudomonadati</taxon>
        <taxon>Pseudomonadota</taxon>
        <taxon>Gammaproteobacteria</taxon>
        <taxon>Cellvibrionales</taxon>
        <taxon>Microbulbiferaceae</taxon>
        <taxon>Microbulbifer</taxon>
    </lineage>
</organism>
<keyword evidence="4 5" id="KW-0143">Chaperone</keyword>
<accession>A0ABW1YHX7</accession>
<comment type="caution">
    <text evidence="7">The sequence shown here is derived from an EMBL/GenBank/DDBJ whole genome shotgun (WGS) entry which is preliminary data.</text>
</comment>
<comment type="caution">
    <text evidence="5">Lacks conserved residue(s) required for the propagation of feature annotation.</text>
</comment>
<comment type="subcellular location">
    <subcellularLocation>
        <location evidence="5">Cytoplasm</location>
    </subcellularLocation>
</comment>
<protein>
    <recommendedName>
        <fullName evidence="5">Chaperone protein HtpG</fullName>
    </recommendedName>
    <alternativeName>
        <fullName evidence="5">Heat shock protein HtpG</fullName>
    </alternativeName>
    <alternativeName>
        <fullName evidence="5">High temperature protein G</fullName>
    </alternativeName>
</protein>
<evidence type="ECO:0000256" key="2">
    <source>
        <dbReference type="ARBA" id="ARBA00022741"/>
    </source>
</evidence>
<dbReference type="InterPro" id="IPR001404">
    <property type="entry name" value="Hsp90_fam"/>
</dbReference>
<dbReference type="InterPro" id="IPR036890">
    <property type="entry name" value="HATPase_C_sf"/>
</dbReference>
<evidence type="ECO:0000256" key="3">
    <source>
        <dbReference type="ARBA" id="ARBA00022840"/>
    </source>
</evidence>
<sequence length="643" mass="72844">MTVEAHKESHGFQTEAKQLLHLMIHSLYSNKEIFLRELVSNASDAADKLRFESLSKPELLAEDPELRIRIEFDKEEGTLTITDNGIGMSRDEVIENLGTIARSGTAAFMQQLSGDQKKDAHLIGQFGVGFYSAFIVADKVDVFTRRAGLESDQGVHWECSGEAEYSVENVDWPSRGTRVVLHLKEEAKEFADGWRLRSIIKKYSDHIAIPVQMLKETPAAGEEAPAAEGEEKVEKAPEFEAVNAAQALWTRPRSEVKSEEYKEFYKLVSHDFDDPLTWSHNRVEGKLDYTSLLYIPARAPFDLYQRDAARGLKLYVQRTFIMDDAEQFLPLYLRFVKGVLDSNDLPLNVSREILQKDRNTDAIKSALTKRVLDMLDKLAKKDADEYQKFWDLFGNVIKEGPAEDFANKEKVAKLLRFATTHTDAEKQDQSLEDYVGRMKDGQKNIYYVCADNFATAKSSPYLEVFRKKGIEVLLLTDQVDEWFVGHMHEFDGKPFQDVAKGALDLGEAETDEDKAEREKVEKESGALVERIKEVLEGRVEDVRATTRLVDSPACLVVSEQDMGPQMRRILEQAGQSLPEAKPIFELNPSHPLVKRLDQEADEDRFADLTNVLMDQANLAAGNQLADPADYVRRLNALLLELNS</sequence>
<dbReference type="Gene3D" id="3.30.230.80">
    <property type="match status" value="1"/>
</dbReference>
<dbReference type="PIRSF" id="PIRSF002583">
    <property type="entry name" value="Hsp90"/>
    <property type="match status" value="1"/>
</dbReference>
<keyword evidence="2 5" id="KW-0547">Nucleotide-binding</keyword>
<comment type="subunit">
    <text evidence="5">Homodimer.</text>
</comment>
<evidence type="ECO:0000256" key="5">
    <source>
        <dbReference type="HAMAP-Rule" id="MF_00505"/>
    </source>
</evidence>
<dbReference type="Gene3D" id="3.40.50.11260">
    <property type="match status" value="1"/>
</dbReference>
<dbReference type="SUPFAM" id="SSF54211">
    <property type="entry name" value="Ribosomal protein S5 domain 2-like"/>
    <property type="match status" value="1"/>
</dbReference>
<dbReference type="RefSeq" id="WP_193192475.1">
    <property type="nucleotide sequence ID" value="NZ_JACZFR010000028.1"/>
</dbReference>
<dbReference type="SUPFAM" id="SSF55874">
    <property type="entry name" value="ATPase domain of HSP90 chaperone/DNA topoisomerase II/histidine kinase"/>
    <property type="match status" value="1"/>
</dbReference>
<dbReference type="Pfam" id="PF13589">
    <property type="entry name" value="HATPase_c_3"/>
    <property type="match status" value="1"/>
</dbReference>
<dbReference type="Gene3D" id="1.20.120.790">
    <property type="entry name" value="Heat shock protein 90, C-terminal domain"/>
    <property type="match status" value="1"/>
</dbReference>
<evidence type="ECO:0000256" key="4">
    <source>
        <dbReference type="ARBA" id="ARBA00023186"/>
    </source>
</evidence>
<dbReference type="InterPro" id="IPR020568">
    <property type="entry name" value="Ribosomal_Su5_D2-typ_SF"/>
</dbReference>
<dbReference type="Proteomes" id="UP001596425">
    <property type="component" value="Unassembled WGS sequence"/>
</dbReference>
<evidence type="ECO:0000313" key="7">
    <source>
        <dbReference type="EMBL" id="MFC6632358.1"/>
    </source>
</evidence>
<dbReference type="Gene3D" id="3.30.565.10">
    <property type="entry name" value="Histidine kinase-like ATPase, C-terminal domain"/>
    <property type="match status" value="1"/>
</dbReference>
<keyword evidence="5" id="KW-0346">Stress response</keyword>
<feature type="region of interest" description="A; substrate-binding" evidence="5">
    <location>
        <begin position="1"/>
        <end position="351"/>
    </location>
</feature>
<dbReference type="InterPro" id="IPR019805">
    <property type="entry name" value="Heat_shock_protein_90_CS"/>
</dbReference>
<gene>
    <name evidence="5 7" type="primary">htpG</name>
    <name evidence="7" type="ORF">ACFQBM_03640</name>
</gene>
<dbReference type="EMBL" id="JBHSVR010000001">
    <property type="protein sequence ID" value="MFC6632358.1"/>
    <property type="molecule type" value="Genomic_DNA"/>
</dbReference>
<evidence type="ECO:0000259" key="6">
    <source>
        <dbReference type="SMART" id="SM00387"/>
    </source>
</evidence>
<dbReference type="NCBIfam" id="NF003555">
    <property type="entry name" value="PRK05218.1"/>
    <property type="match status" value="1"/>
</dbReference>
<dbReference type="InterPro" id="IPR003594">
    <property type="entry name" value="HATPase_dom"/>
</dbReference>
<evidence type="ECO:0000256" key="1">
    <source>
        <dbReference type="ARBA" id="ARBA00008239"/>
    </source>
</evidence>
<dbReference type="SUPFAM" id="SSF110942">
    <property type="entry name" value="HSP90 C-terminal domain"/>
    <property type="match status" value="1"/>
</dbReference>
<proteinExistence type="inferred from homology"/>
<comment type="similarity">
    <text evidence="1 5">Belongs to the heat shock protein 90 family.</text>
</comment>
<name>A0ABW1YHX7_9GAMM</name>
<dbReference type="CDD" id="cd16927">
    <property type="entry name" value="HATPase_Hsp90-like"/>
    <property type="match status" value="1"/>
</dbReference>
<dbReference type="SMART" id="SM00387">
    <property type="entry name" value="HATPase_c"/>
    <property type="match status" value="1"/>
</dbReference>
<feature type="domain" description="Histidine kinase/HSP90-like ATPase" evidence="6">
    <location>
        <begin position="30"/>
        <end position="187"/>
    </location>
</feature>
<feature type="region of interest" description="C" evidence="5">
    <location>
        <begin position="569"/>
        <end position="643"/>
    </location>
</feature>
<keyword evidence="3 5" id="KW-0067">ATP-binding</keyword>
<dbReference type="PRINTS" id="PR00775">
    <property type="entry name" value="HEATSHOCK90"/>
</dbReference>
<reference evidence="8" key="1">
    <citation type="journal article" date="2019" name="Int. J. Syst. Evol. Microbiol.">
        <title>The Global Catalogue of Microorganisms (GCM) 10K type strain sequencing project: providing services to taxonomists for standard genome sequencing and annotation.</title>
        <authorList>
            <consortium name="The Broad Institute Genomics Platform"/>
            <consortium name="The Broad Institute Genome Sequencing Center for Infectious Disease"/>
            <person name="Wu L."/>
            <person name="Ma J."/>
        </authorList>
    </citation>
    <scope>NUCLEOTIDE SEQUENCE [LARGE SCALE GENOMIC DNA]</scope>
    <source>
        <strain evidence="8">CGMCC 1.13718</strain>
    </source>
</reference>
<dbReference type="Pfam" id="PF00183">
    <property type="entry name" value="HSP90"/>
    <property type="match status" value="1"/>
</dbReference>
<dbReference type="PROSITE" id="PS00298">
    <property type="entry name" value="HSP90"/>
    <property type="match status" value="1"/>
</dbReference>
<dbReference type="HAMAP" id="MF_00505">
    <property type="entry name" value="HSP90"/>
    <property type="match status" value="1"/>
</dbReference>